<evidence type="ECO:0000313" key="1">
    <source>
        <dbReference type="EMBL" id="SAL72783.1"/>
    </source>
</evidence>
<reference evidence="2" key="1">
    <citation type="submission" date="2016-01" db="EMBL/GenBank/DDBJ databases">
        <authorList>
            <person name="Peeters C."/>
        </authorList>
    </citation>
    <scope>NUCLEOTIDE SEQUENCE [LARGE SCALE GENOMIC DNA]</scope>
</reference>
<proteinExistence type="predicted"/>
<evidence type="ECO:0000313" key="2">
    <source>
        <dbReference type="Proteomes" id="UP000054740"/>
    </source>
</evidence>
<dbReference type="Proteomes" id="UP000054740">
    <property type="component" value="Unassembled WGS sequence"/>
</dbReference>
<gene>
    <name evidence="1" type="ORF">AWB70_07574</name>
</gene>
<dbReference type="AlphaFoldDB" id="A0A158JWD6"/>
<sequence length="259" mass="30034">MNLLRRHARVLQCRFGRIHHRAGAADERFVDFLGREQGLQKRLALRLIQHAVEQLDVLQIVGQHVIQREPVHIPVLQIFELLGKHDRVHAAIAVHEREAARRLHVERRLDDRQHRRDARAARERHVMLRVIRVQMREETSVGRHHVDFVARLQGVECEVREAPAAHALDADAQFAVAIVVGHAHADRIRTARFFAVDMRLERHELPLREAKCVAQRGRHVERNSDRIGGFGTHVADTQRMELRSRHDVDDVKSVQYGLK</sequence>
<protein>
    <submittedName>
        <fullName evidence="1">Uncharacterized protein</fullName>
    </submittedName>
</protein>
<name>A0A158JWD6_CABCO</name>
<dbReference type="EMBL" id="FCNY02000056">
    <property type="protein sequence ID" value="SAL72783.1"/>
    <property type="molecule type" value="Genomic_DNA"/>
</dbReference>
<organism evidence="1 2">
    <name type="scientific">Caballeronia cordobensis</name>
    <name type="common">Burkholderia cordobensis</name>
    <dbReference type="NCBI Taxonomy" id="1353886"/>
    <lineage>
        <taxon>Bacteria</taxon>
        <taxon>Pseudomonadati</taxon>
        <taxon>Pseudomonadota</taxon>
        <taxon>Betaproteobacteria</taxon>
        <taxon>Burkholderiales</taxon>
        <taxon>Burkholderiaceae</taxon>
        <taxon>Caballeronia</taxon>
    </lineage>
</organism>
<accession>A0A158JWD6</accession>
<keyword evidence="2" id="KW-1185">Reference proteome</keyword>